<evidence type="ECO:0000313" key="5">
    <source>
        <dbReference type="Proteomes" id="UP000441404"/>
    </source>
</evidence>
<sequence>MYLFDIEKLSSAQKSNIDQLQQVAVKLFESTEQLSQLHLKTLRASTETQFENLRLLSSARDPQAFTDWKAILAQPTAQIESALEFNRQVYELVSGTQTEIAKLAEEQVAQGAKQAQEIVEEVAKHAPAGSEPAVAALKSVLKTAGSAYESAQKVAKQVTEMAESNIAAATTASKSRKPAA</sequence>
<evidence type="ECO:0000313" key="3">
    <source>
        <dbReference type="EMBL" id="MQT88754.1"/>
    </source>
</evidence>
<dbReference type="AlphaFoldDB" id="A0A6L5HSS1"/>
<comment type="caution">
    <text evidence="4">The sequence shown here is derived from an EMBL/GenBank/DDBJ whole genome shotgun (WGS) entry which is preliminary data.</text>
</comment>
<evidence type="ECO:0000259" key="1">
    <source>
        <dbReference type="Pfam" id="PF09361"/>
    </source>
</evidence>
<dbReference type="Proteomes" id="UP000478064">
    <property type="component" value="Unassembled WGS sequence"/>
</dbReference>
<accession>A0A6L5HSS1</accession>
<dbReference type="InterPro" id="IPR018968">
    <property type="entry name" value="Phasin"/>
</dbReference>
<name>A0A6L5HSS1_9PSED</name>
<dbReference type="NCBIfam" id="TIGR01841">
    <property type="entry name" value="phasin"/>
    <property type="match status" value="1"/>
</dbReference>
<dbReference type="Proteomes" id="UP000489190">
    <property type="component" value="Unassembled WGS sequence"/>
</dbReference>
<dbReference type="RefSeq" id="WP_153327310.1">
    <property type="nucleotide sequence ID" value="NZ_WIVU01000020.1"/>
</dbReference>
<dbReference type="Pfam" id="PF09361">
    <property type="entry name" value="Phasin_2"/>
    <property type="match status" value="1"/>
</dbReference>
<dbReference type="EMBL" id="WIWI01000013">
    <property type="protein sequence ID" value="MQT88754.1"/>
    <property type="molecule type" value="Genomic_DNA"/>
</dbReference>
<reference evidence="5 6" key="1">
    <citation type="submission" date="2019-10" db="EMBL/GenBank/DDBJ databases">
        <title>Evaluation of single-gene subtyping targets for Pseudomonas.</title>
        <authorList>
            <person name="Reichler S.J."/>
            <person name="Orsi R.H."/>
            <person name="Wiedmann M."/>
            <person name="Martin N.H."/>
            <person name="Murphy S.I."/>
        </authorList>
    </citation>
    <scope>NUCLEOTIDE SEQUENCE [LARGE SCALE GENOMIC DNA]</scope>
    <source>
        <strain evidence="4 6">FSL R10-1637</strain>
        <strain evidence="3 7">FSL R10-3254</strain>
        <strain evidence="2 5">FSL R10-3257</strain>
    </source>
</reference>
<dbReference type="InterPro" id="IPR010127">
    <property type="entry name" value="Phasin_subfam-1"/>
</dbReference>
<evidence type="ECO:0000313" key="6">
    <source>
        <dbReference type="Proteomes" id="UP000478064"/>
    </source>
</evidence>
<dbReference type="EMBL" id="WIVU01000020">
    <property type="protein sequence ID" value="MQU06432.1"/>
    <property type="molecule type" value="Genomic_DNA"/>
</dbReference>
<gene>
    <name evidence="4" type="ORF">GHO27_12095</name>
    <name evidence="3" type="ORF">GHO39_06295</name>
    <name evidence="2" type="ORF">GHO40_14270</name>
</gene>
<proteinExistence type="predicted"/>
<evidence type="ECO:0000313" key="2">
    <source>
        <dbReference type="EMBL" id="MQT47877.1"/>
    </source>
</evidence>
<protein>
    <submittedName>
        <fullName evidence="4">Phasin family protein</fullName>
    </submittedName>
</protein>
<dbReference type="EMBL" id="WIWJ01000023">
    <property type="protein sequence ID" value="MQT47877.1"/>
    <property type="molecule type" value="Genomic_DNA"/>
</dbReference>
<evidence type="ECO:0000313" key="7">
    <source>
        <dbReference type="Proteomes" id="UP000489190"/>
    </source>
</evidence>
<organism evidence="4 6">
    <name type="scientific">Pseudomonas helleri</name>
    <dbReference type="NCBI Taxonomy" id="1608996"/>
    <lineage>
        <taxon>Bacteria</taxon>
        <taxon>Pseudomonadati</taxon>
        <taxon>Pseudomonadota</taxon>
        <taxon>Gammaproteobacteria</taxon>
        <taxon>Pseudomonadales</taxon>
        <taxon>Pseudomonadaceae</taxon>
        <taxon>Pseudomonas</taxon>
    </lineage>
</organism>
<feature type="domain" description="Phasin" evidence="1">
    <location>
        <begin position="7"/>
        <end position="108"/>
    </location>
</feature>
<dbReference type="Proteomes" id="UP000441404">
    <property type="component" value="Unassembled WGS sequence"/>
</dbReference>
<evidence type="ECO:0000313" key="4">
    <source>
        <dbReference type="EMBL" id="MQU06432.1"/>
    </source>
</evidence>